<keyword evidence="6 8" id="KW-0472">Membrane</keyword>
<evidence type="ECO:0000256" key="5">
    <source>
        <dbReference type="ARBA" id="ARBA00022989"/>
    </source>
</evidence>
<name>A0A1B6DBG4_9HEMI</name>
<keyword evidence="3" id="KW-1003">Cell membrane</keyword>
<proteinExistence type="inferred from homology"/>
<dbReference type="AlphaFoldDB" id="A0A1B6DBG4"/>
<dbReference type="EMBL" id="GEDC01014353">
    <property type="protein sequence ID" value="JAS22945.1"/>
    <property type="molecule type" value="Transcribed_RNA"/>
</dbReference>
<feature type="transmembrane region" description="Helical" evidence="8">
    <location>
        <begin position="441"/>
        <end position="463"/>
    </location>
</feature>
<dbReference type="GO" id="GO:0005737">
    <property type="term" value="C:cytoplasm"/>
    <property type="evidence" value="ECO:0007669"/>
    <property type="project" value="TreeGrafter"/>
</dbReference>
<evidence type="ECO:0000256" key="6">
    <source>
        <dbReference type="ARBA" id="ARBA00023136"/>
    </source>
</evidence>
<comment type="similarity">
    <text evidence="2">Belongs to the CD36 family.</text>
</comment>
<evidence type="ECO:0000256" key="1">
    <source>
        <dbReference type="ARBA" id="ARBA00004236"/>
    </source>
</evidence>
<gene>
    <name evidence="9" type="ORF">g.3954</name>
</gene>
<reference evidence="9" key="1">
    <citation type="submission" date="2015-12" db="EMBL/GenBank/DDBJ databases">
        <title>De novo transcriptome assembly of four potential Pierce s Disease insect vectors from Arizona vineyards.</title>
        <authorList>
            <person name="Tassone E.E."/>
        </authorList>
    </citation>
    <scope>NUCLEOTIDE SEQUENCE</scope>
</reference>
<evidence type="ECO:0000256" key="2">
    <source>
        <dbReference type="ARBA" id="ARBA00010532"/>
    </source>
</evidence>
<evidence type="ECO:0000256" key="3">
    <source>
        <dbReference type="ARBA" id="ARBA00022475"/>
    </source>
</evidence>
<evidence type="ECO:0000256" key="4">
    <source>
        <dbReference type="ARBA" id="ARBA00022692"/>
    </source>
</evidence>
<dbReference type="GO" id="GO:0005886">
    <property type="term" value="C:plasma membrane"/>
    <property type="evidence" value="ECO:0007669"/>
    <property type="project" value="UniProtKB-SubCell"/>
</dbReference>
<evidence type="ECO:0000256" key="8">
    <source>
        <dbReference type="SAM" id="Phobius"/>
    </source>
</evidence>
<dbReference type="PANTHER" id="PTHR11923:SF93">
    <property type="entry name" value="GH07959P-RELATED"/>
    <property type="match status" value="1"/>
</dbReference>
<dbReference type="PRINTS" id="PR01609">
    <property type="entry name" value="CD36FAMILY"/>
</dbReference>
<keyword evidence="7" id="KW-0325">Glycoprotein</keyword>
<protein>
    <submittedName>
        <fullName evidence="9">Uncharacterized protein</fullName>
    </submittedName>
</protein>
<keyword evidence="5 8" id="KW-1133">Transmembrane helix</keyword>
<sequence length="477" mass="54817">MMSILVKKEIQRTSIFLILLGFFLGVCWPQILHYLMKRDLTVDPGTTGFRNWERTPVPVYLDFYFFNWTNADNFPNEKPNFTELGPYRYYEERFKVNLTWNDNGTVTFRQVRRWFFREAESKGSESDIITTLNVVALTAAYMVRNHGYIHQKSVNTAFWFTGQTLAVSKSVQELLFEGYDDSLMSFAVHISPDLFVLSSPFDKFAWFYKRNGSHTPDGWFNMNTGAHSINDIGSMTSWNFSPKSKFYPDKCGQVSGSTGDMFPPGQKRDTAIRMYSIDLCRTLPFEYDSDSDVQGLTGYRYTAGNQFLDSGNIDPTNSCYCNGDCVPSGLLNVSACRFGAPVFVSFPHFYFADPQLLDDVEGMHPDKEKHQFYFTLEPVTGIPIEVKARLQINLLLQPIRNIGIYKQVPTLFMPILWVDQSIQITDELALPLRVFLMCREWSNLLAVAFLIVGLGLLGLTYFARSRTKRRNLPRYPS</sequence>
<organism evidence="9">
    <name type="scientific">Clastoptera arizonana</name>
    <name type="common">Arizona spittle bug</name>
    <dbReference type="NCBI Taxonomy" id="38151"/>
    <lineage>
        <taxon>Eukaryota</taxon>
        <taxon>Metazoa</taxon>
        <taxon>Ecdysozoa</taxon>
        <taxon>Arthropoda</taxon>
        <taxon>Hexapoda</taxon>
        <taxon>Insecta</taxon>
        <taxon>Pterygota</taxon>
        <taxon>Neoptera</taxon>
        <taxon>Paraneoptera</taxon>
        <taxon>Hemiptera</taxon>
        <taxon>Auchenorrhyncha</taxon>
        <taxon>Cercopoidea</taxon>
        <taxon>Clastopteridae</taxon>
        <taxon>Clastoptera</taxon>
    </lineage>
</organism>
<evidence type="ECO:0000313" key="9">
    <source>
        <dbReference type="EMBL" id="JAS22945.1"/>
    </source>
</evidence>
<dbReference type="GO" id="GO:0005044">
    <property type="term" value="F:scavenger receptor activity"/>
    <property type="evidence" value="ECO:0007669"/>
    <property type="project" value="TreeGrafter"/>
</dbReference>
<comment type="subcellular location">
    <subcellularLocation>
        <location evidence="1">Cell membrane</location>
    </subcellularLocation>
</comment>
<dbReference type="PANTHER" id="PTHR11923">
    <property type="entry name" value="SCAVENGER RECEPTOR CLASS B TYPE-1 SR-B1"/>
    <property type="match status" value="1"/>
</dbReference>
<keyword evidence="4 8" id="KW-0812">Transmembrane</keyword>
<evidence type="ECO:0000256" key="7">
    <source>
        <dbReference type="ARBA" id="ARBA00023180"/>
    </source>
</evidence>
<dbReference type="Pfam" id="PF01130">
    <property type="entry name" value="CD36"/>
    <property type="match status" value="1"/>
</dbReference>
<accession>A0A1B6DBG4</accession>
<dbReference type="InterPro" id="IPR002159">
    <property type="entry name" value="CD36_fam"/>
</dbReference>